<evidence type="ECO:0000256" key="2">
    <source>
        <dbReference type="ARBA" id="ARBA00006479"/>
    </source>
</evidence>
<dbReference type="RefSeq" id="WP_268004509.1">
    <property type="nucleotide sequence ID" value="NZ_BSUT01000001.1"/>
</dbReference>
<proteinExistence type="inferred from homology"/>
<dbReference type="PANTHER" id="PTHR18964">
    <property type="entry name" value="ROK (REPRESSOR, ORF, KINASE) FAMILY"/>
    <property type="match status" value="1"/>
</dbReference>
<comment type="function">
    <text evidence="1">Transcriptional repressor of xylose-utilizing enzymes.</text>
</comment>
<dbReference type="InterPro" id="IPR043129">
    <property type="entry name" value="ATPase_NBD"/>
</dbReference>
<sequence length="385" mass="41494">MTTKGTAVLRVHNEKRIMSFLRQNKTTSRQAIADSLGISKNTVSIIIEKLLKEGVVSESGIDQGEVGRPRIELSLIAKAYQVIGILIRDTCCEIVVTDYSGNIMESEAVEVNAKMASLCLNLLAERCQRLIRKYDRVIGIGIAVPGLVDPTSGLVHYSTHLEWEGIPVMQVIQQHVTPIPVRVLNRVKAASLSRFKVTPDNSSSTFYIRVDEGVGGAFVIGNEIYHGTSWTAGEVGHLPVATDGPRCICGQHGCLEALVSIPAVRRQLKARIPDRDIDITADGIIIPPSLSDYPEFHAVMDDVGAYVGVALSTVINLLNPQVIVVDSPYSNIPTFGSATIKTAGTKALQYPLKNTQIVFVNTVHSSAIGVALAVILGFENTSGDA</sequence>
<keyword evidence="3" id="KW-0859">Xylose metabolism</keyword>
<accession>A0ABY6ZCJ6</accession>
<dbReference type="Pfam" id="PF13412">
    <property type="entry name" value="HTH_24"/>
    <property type="match status" value="1"/>
</dbReference>
<protein>
    <submittedName>
        <fullName evidence="4">ROK family transcriptional regulator</fullName>
    </submittedName>
</protein>
<dbReference type="InterPro" id="IPR036390">
    <property type="entry name" value="WH_DNA-bd_sf"/>
</dbReference>
<dbReference type="EMBL" id="CP104067">
    <property type="protein sequence ID" value="WAH40609.1"/>
    <property type="molecule type" value="Genomic_DNA"/>
</dbReference>
<gene>
    <name evidence="4" type="ORF">NZD89_20165</name>
</gene>
<dbReference type="Gene3D" id="3.30.420.40">
    <property type="match status" value="2"/>
</dbReference>
<dbReference type="Gene3D" id="1.10.10.10">
    <property type="entry name" value="Winged helix-like DNA-binding domain superfamily/Winged helix DNA-binding domain"/>
    <property type="match status" value="1"/>
</dbReference>
<reference evidence="4" key="1">
    <citation type="submission" date="2022-08" db="EMBL/GenBank/DDBJ databases">
        <title>Alicyclobacillus fastidiosus DSM 17978, complete genome.</title>
        <authorList>
            <person name="Wang Q."/>
            <person name="Cai R."/>
            <person name="Wang Z."/>
        </authorList>
    </citation>
    <scope>NUCLEOTIDE SEQUENCE</scope>
    <source>
        <strain evidence="4">DSM 17978</strain>
    </source>
</reference>
<evidence type="ECO:0000256" key="3">
    <source>
        <dbReference type="ARBA" id="ARBA00022629"/>
    </source>
</evidence>
<dbReference type="Pfam" id="PF00480">
    <property type="entry name" value="ROK"/>
    <property type="match status" value="1"/>
</dbReference>
<evidence type="ECO:0000313" key="4">
    <source>
        <dbReference type="EMBL" id="WAH40609.1"/>
    </source>
</evidence>
<dbReference type="SUPFAM" id="SSF46785">
    <property type="entry name" value="Winged helix' DNA-binding domain"/>
    <property type="match status" value="1"/>
</dbReference>
<keyword evidence="5" id="KW-1185">Reference proteome</keyword>
<dbReference type="PROSITE" id="PS01125">
    <property type="entry name" value="ROK"/>
    <property type="match status" value="1"/>
</dbReference>
<dbReference type="InterPro" id="IPR049874">
    <property type="entry name" value="ROK_cs"/>
</dbReference>
<dbReference type="PANTHER" id="PTHR18964:SF149">
    <property type="entry name" value="BIFUNCTIONAL UDP-N-ACETYLGLUCOSAMINE 2-EPIMERASE_N-ACETYLMANNOSAMINE KINASE"/>
    <property type="match status" value="1"/>
</dbReference>
<dbReference type="Proteomes" id="UP001164761">
    <property type="component" value="Chromosome"/>
</dbReference>
<name>A0ABY6ZCJ6_9BACL</name>
<keyword evidence="3" id="KW-0119">Carbohydrate metabolism</keyword>
<organism evidence="4 5">
    <name type="scientific">Alicyclobacillus fastidiosus</name>
    <dbReference type="NCBI Taxonomy" id="392011"/>
    <lineage>
        <taxon>Bacteria</taxon>
        <taxon>Bacillati</taxon>
        <taxon>Bacillota</taxon>
        <taxon>Bacilli</taxon>
        <taxon>Bacillales</taxon>
        <taxon>Alicyclobacillaceae</taxon>
        <taxon>Alicyclobacillus</taxon>
    </lineage>
</organism>
<dbReference type="InterPro" id="IPR036388">
    <property type="entry name" value="WH-like_DNA-bd_sf"/>
</dbReference>
<evidence type="ECO:0000256" key="1">
    <source>
        <dbReference type="ARBA" id="ARBA00002486"/>
    </source>
</evidence>
<dbReference type="SUPFAM" id="SSF53067">
    <property type="entry name" value="Actin-like ATPase domain"/>
    <property type="match status" value="1"/>
</dbReference>
<comment type="similarity">
    <text evidence="2">Belongs to the ROK (NagC/XylR) family.</text>
</comment>
<evidence type="ECO:0000313" key="5">
    <source>
        <dbReference type="Proteomes" id="UP001164761"/>
    </source>
</evidence>
<dbReference type="InterPro" id="IPR000600">
    <property type="entry name" value="ROK"/>
</dbReference>